<evidence type="ECO:0000256" key="1">
    <source>
        <dbReference type="SAM" id="MobiDB-lite"/>
    </source>
</evidence>
<protein>
    <submittedName>
        <fullName evidence="2">Uncharacterized protein</fullName>
    </submittedName>
</protein>
<dbReference type="AlphaFoldDB" id="A0AAW9D495"/>
<accession>A0AAW9D495</accession>
<name>A0AAW9D495_BURTH</name>
<sequence>MWLWTDDGKNGWGAARGRGDLPGEGGSGRANRVRHAENLHKTLENRAEQTPERTRSTAA</sequence>
<reference evidence="2" key="1">
    <citation type="submission" date="2018-08" db="EMBL/GenBank/DDBJ databases">
        <title>Identification of Burkholderia cepacia strains that express a Burkholderia pseudomallei-like capsular polysaccharide.</title>
        <authorList>
            <person name="Burtnick M.N."/>
            <person name="Vongsouvath M."/>
            <person name="Newton P."/>
            <person name="Wuthiekanun V."/>
            <person name="Limmathurotsakul D."/>
            <person name="Brett P.J."/>
            <person name="Chantratita N."/>
            <person name="Dance D.A."/>
        </authorList>
    </citation>
    <scope>NUCLEOTIDE SEQUENCE</scope>
    <source>
        <strain evidence="2">SBXCC001</strain>
    </source>
</reference>
<feature type="region of interest" description="Disordered" evidence="1">
    <location>
        <begin position="1"/>
        <end position="59"/>
    </location>
</feature>
<dbReference type="EMBL" id="QXCT01000002">
    <property type="protein sequence ID" value="MDW9256389.1"/>
    <property type="molecule type" value="Genomic_DNA"/>
</dbReference>
<comment type="caution">
    <text evidence="2">The sequence shown here is derived from an EMBL/GenBank/DDBJ whole genome shotgun (WGS) entry which is preliminary data.</text>
</comment>
<proteinExistence type="predicted"/>
<evidence type="ECO:0000313" key="2">
    <source>
        <dbReference type="EMBL" id="MDW9256389.1"/>
    </source>
</evidence>
<evidence type="ECO:0000313" key="3">
    <source>
        <dbReference type="Proteomes" id="UP001272137"/>
    </source>
</evidence>
<dbReference type="Proteomes" id="UP001272137">
    <property type="component" value="Unassembled WGS sequence"/>
</dbReference>
<feature type="compositionally biased region" description="Gly residues" evidence="1">
    <location>
        <begin position="10"/>
        <end position="28"/>
    </location>
</feature>
<feature type="compositionally biased region" description="Basic and acidic residues" evidence="1">
    <location>
        <begin position="34"/>
        <end position="59"/>
    </location>
</feature>
<organism evidence="2 3">
    <name type="scientific">Burkholderia thailandensis</name>
    <dbReference type="NCBI Taxonomy" id="57975"/>
    <lineage>
        <taxon>Bacteria</taxon>
        <taxon>Pseudomonadati</taxon>
        <taxon>Pseudomonadota</taxon>
        <taxon>Betaproteobacteria</taxon>
        <taxon>Burkholderiales</taxon>
        <taxon>Burkholderiaceae</taxon>
        <taxon>Burkholderia</taxon>
        <taxon>pseudomallei group</taxon>
    </lineage>
</organism>
<gene>
    <name evidence="2" type="ORF">C7S16_1269</name>
</gene>